<organism evidence="1 2">
    <name type="scientific">Pichia kluyveri</name>
    <name type="common">Yeast</name>
    <dbReference type="NCBI Taxonomy" id="36015"/>
    <lineage>
        <taxon>Eukaryota</taxon>
        <taxon>Fungi</taxon>
        <taxon>Dikarya</taxon>
        <taxon>Ascomycota</taxon>
        <taxon>Saccharomycotina</taxon>
        <taxon>Pichiomycetes</taxon>
        <taxon>Pichiales</taxon>
        <taxon>Pichiaceae</taxon>
        <taxon>Pichia</taxon>
    </lineage>
</organism>
<evidence type="ECO:0000313" key="1">
    <source>
        <dbReference type="EMBL" id="GMM47530.1"/>
    </source>
</evidence>
<name>A0AAV5R7L4_PICKL</name>
<proteinExistence type="predicted"/>
<accession>A0AAV5R7L4</accession>
<comment type="caution">
    <text evidence="1">The sequence shown here is derived from an EMBL/GenBank/DDBJ whole genome shotgun (WGS) entry which is preliminary data.</text>
</comment>
<evidence type="ECO:0000313" key="2">
    <source>
        <dbReference type="Proteomes" id="UP001378960"/>
    </source>
</evidence>
<dbReference type="AlphaFoldDB" id="A0AAV5R7L4"/>
<dbReference type="Proteomes" id="UP001378960">
    <property type="component" value="Unassembled WGS sequence"/>
</dbReference>
<dbReference type="EMBL" id="BTGB01000009">
    <property type="protein sequence ID" value="GMM47530.1"/>
    <property type="molecule type" value="Genomic_DNA"/>
</dbReference>
<reference evidence="1 2" key="1">
    <citation type="journal article" date="2023" name="Elife">
        <title>Identification of key yeast species and microbe-microbe interactions impacting larval growth of Drosophila in the wild.</title>
        <authorList>
            <person name="Mure A."/>
            <person name="Sugiura Y."/>
            <person name="Maeda R."/>
            <person name="Honda K."/>
            <person name="Sakurai N."/>
            <person name="Takahashi Y."/>
            <person name="Watada M."/>
            <person name="Katoh T."/>
            <person name="Gotoh A."/>
            <person name="Gotoh Y."/>
            <person name="Taniguchi I."/>
            <person name="Nakamura K."/>
            <person name="Hayashi T."/>
            <person name="Katayama T."/>
            <person name="Uemura T."/>
            <person name="Hattori Y."/>
        </authorList>
    </citation>
    <scope>NUCLEOTIDE SEQUENCE [LARGE SCALE GENOMIC DNA]</scope>
    <source>
        <strain evidence="1 2">PK-24</strain>
    </source>
</reference>
<keyword evidence="2" id="KW-1185">Reference proteome</keyword>
<protein>
    <submittedName>
        <fullName evidence="1">Uncharacterized protein</fullName>
    </submittedName>
</protein>
<sequence>MTSKLPQSKTKTPLTNSNDINHTINYLSQAMSPNIGNGKFNVDITSPVIVNNNDNNINNNNKNNNNNTENVYQKESSLSLHTKFPDTFNPRKESNMHHTDKVNKWIINVPNIPLDNEGKYWENNCYDPTIASADNYEDEKTEEMDISNDIDVLEFQGRKITFLVNKAYYCDYEKVRKEDGRLEDNFIECKVHHPNYEITNFPNILNCTQYKPYNIQ</sequence>
<gene>
    <name evidence="1" type="ORF">DAPK24_041280</name>
</gene>